<evidence type="ECO:0000313" key="2">
    <source>
        <dbReference type="Proteomes" id="UP000596661"/>
    </source>
</evidence>
<evidence type="ECO:0000313" key="1">
    <source>
        <dbReference type="EnsemblPlants" id="cds.evm.model.04.2232"/>
    </source>
</evidence>
<protein>
    <submittedName>
        <fullName evidence="1">Uncharacterized protein</fullName>
    </submittedName>
</protein>
<name>A0A803PG31_CANSA</name>
<accession>A0A803PG31</accession>
<dbReference type="AlphaFoldDB" id="A0A803PG31"/>
<dbReference type="EMBL" id="UZAU01000406">
    <property type="status" value="NOT_ANNOTATED_CDS"/>
    <property type="molecule type" value="Genomic_DNA"/>
</dbReference>
<dbReference type="Proteomes" id="UP000596661">
    <property type="component" value="Chromosome 4"/>
</dbReference>
<proteinExistence type="predicted"/>
<keyword evidence="2" id="KW-1185">Reference proteome</keyword>
<reference evidence="1" key="2">
    <citation type="submission" date="2021-03" db="UniProtKB">
        <authorList>
            <consortium name="EnsemblPlants"/>
        </authorList>
    </citation>
    <scope>IDENTIFICATION</scope>
</reference>
<dbReference type="EnsemblPlants" id="evm.model.04.2232">
    <property type="protein sequence ID" value="cds.evm.model.04.2232"/>
    <property type="gene ID" value="evm.TU.04.2232"/>
</dbReference>
<reference evidence="1" key="1">
    <citation type="submission" date="2018-11" db="EMBL/GenBank/DDBJ databases">
        <authorList>
            <person name="Grassa J C."/>
        </authorList>
    </citation>
    <scope>NUCLEOTIDE SEQUENCE [LARGE SCALE GENOMIC DNA]</scope>
</reference>
<sequence length="100" mass="11168">MPESSMTSIVVVSLIEVLRCGCYIDGVLHLPETLLKLQPNNLVKIGGIEFYLVPTLLFGGRVPYAKHGGPGAGPTQVGWLEKEFLDDEDDHGIGIFWWWW</sequence>
<dbReference type="Gramene" id="evm.model.04.2232">
    <property type="protein sequence ID" value="cds.evm.model.04.2232"/>
    <property type="gene ID" value="evm.TU.04.2232"/>
</dbReference>
<organism evidence="1 2">
    <name type="scientific">Cannabis sativa</name>
    <name type="common">Hemp</name>
    <name type="synonym">Marijuana</name>
    <dbReference type="NCBI Taxonomy" id="3483"/>
    <lineage>
        <taxon>Eukaryota</taxon>
        <taxon>Viridiplantae</taxon>
        <taxon>Streptophyta</taxon>
        <taxon>Embryophyta</taxon>
        <taxon>Tracheophyta</taxon>
        <taxon>Spermatophyta</taxon>
        <taxon>Magnoliopsida</taxon>
        <taxon>eudicotyledons</taxon>
        <taxon>Gunneridae</taxon>
        <taxon>Pentapetalae</taxon>
        <taxon>rosids</taxon>
        <taxon>fabids</taxon>
        <taxon>Rosales</taxon>
        <taxon>Cannabaceae</taxon>
        <taxon>Cannabis</taxon>
    </lineage>
</organism>